<dbReference type="SMART" id="SM00271">
    <property type="entry name" value="DnaJ"/>
    <property type="match status" value="1"/>
</dbReference>
<dbReference type="InterPro" id="IPR018253">
    <property type="entry name" value="DnaJ_domain_CS"/>
</dbReference>
<feature type="repeat" description="CXXCXGXG motif" evidence="9">
    <location>
        <begin position="162"/>
        <end position="169"/>
    </location>
</feature>
<dbReference type="InterPro" id="IPR012724">
    <property type="entry name" value="DnaJ"/>
</dbReference>
<dbReference type="Proteomes" id="UP000540919">
    <property type="component" value="Unassembled WGS sequence"/>
</dbReference>
<dbReference type="NCBIfam" id="NF008035">
    <property type="entry name" value="PRK10767.1"/>
    <property type="match status" value="1"/>
</dbReference>
<feature type="binding site" evidence="9">
    <location>
        <position position="148"/>
    </location>
    <ligand>
        <name>Zn(2+)</name>
        <dbReference type="ChEBI" id="CHEBI:29105"/>
        <label>1</label>
    </ligand>
</feature>
<keyword evidence="6 9" id="KW-0862">Zinc</keyword>
<dbReference type="NCBIfam" id="TIGR02349">
    <property type="entry name" value="DnaJ_bact"/>
    <property type="match status" value="1"/>
</dbReference>
<reference evidence="13 14" key="1">
    <citation type="submission" date="2020-06" db="EMBL/GenBank/DDBJ databases">
        <title>Anaerococcus sp. nov., isolated form swine feces.</title>
        <authorList>
            <person name="Yu S."/>
        </authorList>
    </citation>
    <scope>NUCLEOTIDE SEQUENCE [LARGE SCALE GENOMIC DNA]</scope>
    <source>
        <strain evidence="13 14">AGMB00486</strain>
    </source>
</reference>
<gene>
    <name evidence="9 13" type="primary">dnaJ</name>
    <name evidence="13" type="ORF">HV819_08235</name>
</gene>
<dbReference type="Pfam" id="PF00226">
    <property type="entry name" value="DnaJ"/>
    <property type="match status" value="1"/>
</dbReference>
<name>A0ABX2NBF4_9FIRM</name>
<comment type="cofactor">
    <cofactor evidence="9">
        <name>Zn(2+)</name>
        <dbReference type="ChEBI" id="CHEBI:29105"/>
    </cofactor>
    <text evidence="9">Binds 2 Zn(2+) ions per monomer.</text>
</comment>
<comment type="caution">
    <text evidence="13">The sequence shown here is derived from an EMBL/GenBank/DDBJ whole genome shotgun (WGS) entry which is preliminary data.</text>
</comment>
<keyword evidence="4 9" id="KW-0677">Repeat</keyword>
<dbReference type="SUPFAM" id="SSF49493">
    <property type="entry name" value="HSP40/DnaJ peptide-binding domain"/>
    <property type="match status" value="2"/>
</dbReference>
<evidence type="ECO:0000259" key="11">
    <source>
        <dbReference type="PROSITE" id="PS50076"/>
    </source>
</evidence>
<evidence type="ECO:0000256" key="5">
    <source>
        <dbReference type="ARBA" id="ARBA00022771"/>
    </source>
</evidence>
<feature type="repeat" description="CXXCXGXG motif" evidence="9">
    <location>
        <begin position="188"/>
        <end position="195"/>
    </location>
</feature>
<dbReference type="SUPFAM" id="SSF46565">
    <property type="entry name" value="Chaperone J-domain"/>
    <property type="match status" value="1"/>
</dbReference>
<dbReference type="PANTHER" id="PTHR43096">
    <property type="entry name" value="DNAJ HOMOLOG 1, MITOCHONDRIAL-RELATED"/>
    <property type="match status" value="1"/>
</dbReference>
<organism evidence="13 14">
    <name type="scientific">Anaerococcus faecalis</name>
    <dbReference type="NCBI Taxonomy" id="2742993"/>
    <lineage>
        <taxon>Bacteria</taxon>
        <taxon>Bacillati</taxon>
        <taxon>Bacillota</taxon>
        <taxon>Tissierellia</taxon>
        <taxon>Tissierellales</taxon>
        <taxon>Peptoniphilaceae</taxon>
        <taxon>Anaerococcus</taxon>
    </lineage>
</organism>
<feature type="zinc finger region" description="CR-type" evidence="10">
    <location>
        <begin position="132"/>
        <end position="214"/>
    </location>
</feature>
<dbReference type="PROSITE" id="PS50076">
    <property type="entry name" value="DNAJ_2"/>
    <property type="match status" value="1"/>
</dbReference>
<feature type="binding site" evidence="9">
    <location>
        <position position="188"/>
    </location>
    <ligand>
        <name>Zn(2+)</name>
        <dbReference type="ChEBI" id="CHEBI:29105"/>
        <label>2</label>
    </ligand>
</feature>
<evidence type="ECO:0000313" key="14">
    <source>
        <dbReference type="Proteomes" id="UP000540919"/>
    </source>
</evidence>
<dbReference type="Gene3D" id="2.60.260.20">
    <property type="entry name" value="Urease metallochaperone UreE, N-terminal domain"/>
    <property type="match status" value="2"/>
</dbReference>
<evidence type="ECO:0000313" key="13">
    <source>
        <dbReference type="EMBL" id="NVF11965.1"/>
    </source>
</evidence>
<dbReference type="InterPro" id="IPR036869">
    <property type="entry name" value="J_dom_sf"/>
</dbReference>
<feature type="binding site" evidence="9">
    <location>
        <position position="162"/>
    </location>
    <ligand>
        <name>Zn(2+)</name>
        <dbReference type="ChEBI" id="CHEBI:29105"/>
        <label>2</label>
    </ligand>
</feature>
<proteinExistence type="inferred from homology"/>
<dbReference type="Gene3D" id="1.10.287.110">
    <property type="entry name" value="DnaJ domain"/>
    <property type="match status" value="1"/>
</dbReference>
<evidence type="ECO:0000256" key="8">
    <source>
        <dbReference type="ARBA" id="ARBA00023186"/>
    </source>
</evidence>
<feature type="binding site" evidence="9">
    <location>
        <position position="191"/>
    </location>
    <ligand>
        <name>Zn(2+)</name>
        <dbReference type="ChEBI" id="CHEBI:29105"/>
        <label>2</label>
    </ligand>
</feature>
<comment type="similarity">
    <text evidence="9">Belongs to the DnaJ family.</text>
</comment>
<dbReference type="InterPro" id="IPR001623">
    <property type="entry name" value="DnaJ_domain"/>
</dbReference>
<dbReference type="PRINTS" id="PR00625">
    <property type="entry name" value="JDOMAIN"/>
</dbReference>
<feature type="repeat" description="CXXCXGXG motif" evidence="9">
    <location>
        <begin position="202"/>
        <end position="209"/>
    </location>
</feature>
<evidence type="ECO:0000256" key="1">
    <source>
        <dbReference type="ARBA" id="ARBA00022490"/>
    </source>
</evidence>
<sequence length="370" mass="41279">MKNPYEVLEIGQDASSADIKKAYRKLAKKYHPDLNPDDETATVKFQEINEAYEILSDPQKKRRYDTYGSAAFENGAAGSGGFSSQGFGGFDIFGDFFGDIFNQGRSQNIKRPRKGGDIQQVLNLSFKEACFGIKKEVQVRREVECETCHGSGAKDSSKKHTCDKCHGTGVINNISQTPFGTVSRQTTCDKCHGEGEIIEEKCDVCHGQGRVYKSEKIKVDVPSGVENDSVIRIVGKGHAGVNGGPFGDLYIILKVEDHEIFKRDGLDIYYEMPISFQTATLGGNIDIPTLTTTQEYHIPEGTQTGTRFKLKNEGIKSNKRQGDLYFYVKVITPTNLSKEQKEKLKEFAKVSGDVVKEDKNFFEKLKDLFD</sequence>
<evidence type="ECO:0000256" key="10">
    <source>
        <dbReference type="PROSITE-ProRule" id="PRU00546"/>
    </source>
</evidence>
<keyword evidence="1 9" id="KW-0963">Cytoplasm</keyword>
<feature type="binding site" evidence="9">
    <location>
        <position position="165"/>
    </location>
    <ligand>
        <name>Zn(2+)</name>
        <dbReference type="ChEBI" id="CHEBI:29105"/>
        <label>2</label>
    </ligand>
</feature>
<keyword evidence="14" id="KW-1185">Reference proteome</keyword>
<comment type="domain">
    <text evidence="9">The J domain is necessary and sufficient to stimulate DnaK ATPase activity. Zinc center 1 plays an important role in the autonomous, DnaK-independent chaperone activity of DnaJ. Zinc center 2 is essential for interaction with DnaK and for DnaJ activity.</text>
</comment>
<keyword evidence="5 9" id="KW-0863">Zinc-finger</keyword>
<evidence type="ECO:0000256" key="3">
    <source>
        <dbReference type="ARBA" id="ARBA00022723"/>
    </source>
</evidence>
<feature type="binding site" evidence="9">
    <location>
        <position position="205"/>
    </location>
    <ligand>
        <name>Zn(2+)</name>
        <dbReference type="ChEBI" id="CHEBI:29105"/>
        <label>1</label>
    </ligand>
</feature>
<evidence type="ECO:0000256" key="2">
    <source>
        <dbReference type="ARBA" id="ARBA00022705"/>
    </source>
</evidence>
<dbReference type="CDD" id="cd10747">
    <property type="entry name" value="DnaJ_C"/>
    <property type="match status" value="1"/>
</dbReference>
<keyword evidence="7 9" id="KW-0346">Stress response</keyword>
<evidence type="ECO:0000256" key="4">
    <source>
        <dbReference type="ARBA" id="ARBA00022737"/>
    </source>
</evidence>
<evidence type="ECO:0000259" key="12">
    <source>
        <dbReference type="PROSITE" id="PS51188"/>
    </source>
</evidence>
<dbReference type="Pfam" id="PF00684">
    <property type="entry name" value="DnaJ_CXXCXGXG"/>
    <property type="match status" value="1"/>
</dbReference>
<dbReference type="PROSITE" id="PS00636">
    <property type="entry name" value="DNAJ_1"/>
    <property type="match status" value="1"/>
</dbReference>
<feature type="domain" description="J" evidence="11">
    <location>
        <begin position="3"/>
        <end position="68"/>
    </location>
</feature>
<dbReference type="EMBL" id="JABVBA010000008">
    <property type="protein sequence ID" value="NVF11965.1"/>
    <property type="molecule type" value="Genomic_DNA"/>
</dbReference>
<dbReference type="InterPro" id="IPR036410">
    <property type="entry name" value="HSP_DnaJ_Cys-rich_dom_sf"/>
</dbReference>
<dbReference type="PANTHER" id="PTHR43096:SF48">
    <property type="entry name" value="CHAPERONE PROTEIN DNAJ"/>
    <property type="match status" value="1"/>
</dbReference>
<dbReference type="InterPro" id="IPR002939">
    <property type="entry name" value="DnaJ_C"/>
</dbReference>
<feature type="domain" description="CR-type" evidence="12">
    <location>
        <begin position="132"/>
        <end position="214"/>
    </location>
</feature>
<feature type="binding site" evidence="9">
    <location>
        <position position="202"/>
    </location>
    <ligand>
        <name>Zn(2+)</name>
        <dbReference type="ChEBI" id="CHEBI:29105"/>
        <label>1</label>
    </ligand>
</feature>
<dbReference type="HAMAP" id="MF_01152">
    <property type="entry name" value="DnaJ"/>
    <property type="match status" value="1"/>
</dbReference>
<evidence type="ECO:0000256" key="6">
    <source>
        <dbReference type="ARBA" id="ARBA00022833"/>
    </source>
</evidence>
<evidence type="ECO:0000256" key="7">
    <source>
        <dbReference type="ARBA" id="ARBA00023016"/>
    </source>
</evidence>
<protein>
    <recommendedName>
        <fullName evidence="9">Chaperone protein DnaJ</fullName>
    </recommendedName>
</protein>
<dbReference type="InterPro" id="IPR008971">
    <property type="entry name" value="HSP40/DnaJ_pept-bd"/>
</dbReference>
<dbReference type="InterPro" id="IPR001305">
    <property type="entry name" value="HSP_DnaJ_Cys-rich_dom"/>
</dbReference>
<dbReference type="SUPFAM" id="SSF57938">
    <property type="entry name" value="DnaJ/Hsp40 cysteine-rich domain"/>
    <property type="match status" value="1"/>
</dbReference>
<dbReference type="Pfam" id="PF01556">
    <property type="entry name" value="DnaJ_C"/>
    <property type="match status" value="1"/>
</dbReference>
<comment type="subunit">
    <text evidence="9">Homodimer.</text>
</comment>
<keyword evidence="3 9" id="KW-0479">Metal-binding</keyword>
<comment type="function">
    <text evidence="9">Participates actively in the response to hyperosmotic and heat shock by preventing the aggregation of stress-denatured proteins and by disaggregating proteins, also in an autonomous, DnaK-independent fashion. Unfolded proteins bind initially to DnaJ; upon interaction with the DnaJ-bound protein, DnaK hydrolyzes its bound ATP, resulting in the formation of a stable complex. GrpE releases ADP from DnaK; ATP binding to DnaK triggers the release of the substrate protein, thus completing the reaction cycle. Several rounds of ATP-dependent interactions between DnaJ, DnaK and GrpE are required for fully efficient folding. Also involved, together with DnaK and GrpE, in the DNA replication of plasmids through activation of initiation proteins.</text>
</comment>
<dbReference type="CDD" id="cd06257">
    <property type="entry name" value="DnaJ"/>
    <property type="match status" value="1"/>
</dbReference>
<feature type="repeat" description="CXXCXGXG motif" evidence="9">
    <location>
        <begin position="145"/>
        <end position="152"/>
    </location>
</feature>
<dbReference type="RefSeq" id="WP_176269984.1">
    <property type="nucleotide sequence ID" value="NZ_JABVBA010000008.1"/>
</dbReference>
<keyword evidence="8 9" id="KW-0143">Chaperone</keyword>
<feature type="binding site" evidence="9">
    <location>
        <position position="145"/>
    </location>
    <ligand>
        <name>Zn(2+)</name>
        <dbReference type="ChEBI" id="CHEBI:29105"/>
        <label>1</label>
    </ligand>
</feature>
<accession>A0ABX2NBF4</accession>
<keyword evidence="2 9" id="KW-0235">DNA replication</keyword>
<dbReference type="PROSITE" id="PS51188">
    <property type="entry name" value="ZF_CR"/>
    <property type="match status" value="1"/>
</dbReference>
<dbReference type="CDD" id="cd10719">
    <property type="entry name" value="DnaJ_zf"/>
    <property type="match status" value="1"/>
</dbReference>
<comment type="subcellular location">
    <subcellularLocation>
        <location evidence="9">Cytoplasm</location>
    </subcellularLocation>
</comment>
<evidence type="ECO:0000256" key="9">
    <source>
        <dbReference type="HAMAP-Rule" id="MF_01152"/>
    </source>
</evidence>
<dbReference type="Gene3D" id="6.20.20.10">
    <property type="match status" value="2"/>
</dbReference>